<sequence length="72" mass="8155">MSGTTHIHARGSTVSSGSWDEPRQKPVAPSVRHVQWFVRWRRRGTRRPDKKETPPPVALHFSFLLGAGPTVR</sequence>
<accession>A0A4P7NLP3</accession>
<dbReference type="EMBL" id="CP034208">
    <property type="protein sequence ID" value="QBZ63097.1"/>
    <property type="molecule type" value="Genomic_DNA"/>
</dbReference>
<evidence type="ECO:0000313" key="2">
    <source>
        <dbReference type="EMBL" id="QBZ63097.1"/>
    </source>
</evidence>
<gene>
    <name evidence="2" type="ORF">PoMZ_11991</name>
</gene>
<dbReference type="Proteomes" id="UP000294847">
    <property type="component" value="Chromosome 5"/>
</dbReference>
<protein>
    <submittedName>
        <fullName evidence="2">Uncharacterized protein</fullName>
    </submittedName>
</protein>
<reference evidence="2 3" key="1">
    <citation type="journal article" date="2019" name="Mol. Biol. Evol.">
        <title>Blast fungal genomes show frequent chromosomal changes, gene gains and losses, and effector gene turnover.</title>
        <authorList>
            <person name="Gomez Luciano L.B."/>
            <person name="Jason Tsai I."/>
            <person name="Chuma I."/>
            <person name="Tosa Y."/>
            <person name="Chen Y.H."/>
            <person name="Li J.Y."/>
            <person name="Li M.Y."/>
            <person name="Jade Lu M.Y."/>
            <person name="Nakayashiki H."/>
            <person name="Li W.H."/>
        </authorList>
    </citation>
    <scope>NUCLEOTIDE SEQUENCE [LARGE SCALE GENOMIC DNA]</scope>
    <source>
        <strain evidence="2">MZ5-1-6</strain>
    </source>
</reference>
<organism evidence="2 3">
    <name type="scientific">Pyricularia oryzae</name>
    <name type="common">Rice blast fungus</name>
    <name type="synonym">Magnaporthe oryzae</name>
    <dbReference type="NCBI Taxonomy" id="318829"/>
    <lineage>
        <taxon>Eukaryota</taxon>
        <taxon>Fungi</taxon>
        <taxon>Dikarya</taxon>
        <taxon>Ascomycota</taxon>
        <taxon>Pezizomycotina</taxon>
        <taxon>Sordariomycetes</taxon>
        <taxon>Sordariomycetidae</taxon>
        <taxon>Magnaporthales</taxon>
        <taxon>Pyriculariaceae</taxon>
        <taxon>Pyricularia</taxon>
    </lineage>
</organism>
<evidence type="ECO:0000313" key="3">
    <source>
        <dbReference type="Proteomes" id="UP000294847"/>
    </source>
</evidence>
<feature type="region of interest" description="Disordered" evidence="1">
    <location>
        <begin position="1"/>
        <end position="30"/>
    </location>
</feature>
<dbReference type="AlphaFoldDB" id="A0A4P7NLP3"/>
<name>A0A4P7NLP3_PYROR</name>
<proteinExistence type="predicted"/>
<evidence type="ECO:0000256" key="1">
    <source>
        <dbReference type="SAM" id="MobiDB-lite"/>
    </source>
</evidence>